<dbReference type="AlphaFoldDB" id="H2LBR4"/>
<dbReference type="Proteomes" id="UP000001038">
    <property type="component" value="Chromosome 11"/>
</dbReference>
<dbReference type="GeneTree" id="ENSGT01080000257344"/>
<dbReference type="GO" id="GO:0019814">
    <property type="term" value="C:immunoglobulin complex"/>
    <property type="evidence" value="ECO:0000318"/>
    <property type="project" value="GO_Central"/>
</dbReference>
<evidence type="ECO:0000313" key="3">
    <source>
        <dbReference type="Proteomes" id="UP000001038"/>
    </source>
</evidence>
<dbReference type="FunFam" id="2.60.40.10:FF:002403">
    <property type="entry name" value="Uncharacterized protein"/>
    <property type="match status" value="2"/>
</dbReference>
<dbReference type="PANTHER" id="PTHR23267">
    <property type="entry name" value="IMMUNOGLOBULIN LIGHT CHAIN"/>
    <property type="match status" value="1"/>
</dbReference>
<reference evidence="2" key="2">
    <citation type="submission" date="2025-08" db="UniProtKB">
        <authorList>
            <consortium name="Ensembl"/>
        </authorList>
    </citation>
    <scope>IDENTIFICATION</scope>
    <source>
        <strain evidence="2">Hd-rR</strain>
    </source>
</reference>
<keyword evidence="3" id="KW-1185">Reference proteome</keyword>
<feature type="domain" description="Ig-like" evidence="1">
    <location>
        <begin position="16"/>
        <end position="119"/>
    </location>
</feature>
<dbReference type="InterPro" id="IPR007110">
    <property type="entry name" value="Ig-like_dom"/>
</dbReference>
<protein>
    <recommendedName>
        <fullName evidence="1">Ig-like domain-containing protein</fullName>
    </recommendedName>
</protein>
<accession>H2LBR4</accession>
<dbReference type="Pfam" id="PF07686">
    <property type="entry name" value="V-set"/>
    <property type="match status" value="2"/>
</dbReference>
<dbReference type="Bgee" id="ENSORLG00000024243">
    <property type="expression patterns" value="Expressed in mesonephros and 6 other cell types or tissues"/>
</dbReference>
<dbReference type="InParanoid" id="H2LBR4"/>
<evidence type="ECO:0000259" key="1">
    <source>
        <dbReference type="PROSITE" id="PS50835"/>
    </source>
</evidence>
<dbReference type="eggNOG" id="ENOG502S3KF">
    <property type="taxonomic scope" value="Eukaryota"/>
</dbReference>
<dbReference type="GO" id="GO:0006955">
    <property type="term" value="P:immune response"/>
    <property type="evidence" value="ECO:0000318"/>
    <property type="project" value="GO_Central"/>
</dbReference>
<name>H2LBR4_ORYLA</name>
<feature type="domain" description="Ig-like" evidence="1">
    <location>
        <begin position="143"/>
        <end position="245"/>
    </location>
</feature>
<sequence length="248" mass="26754">MKLLSVSVSVSSESRGQVTVTQPGAVSSAVGGSVSISCRTSQNIYSDRLAWYQQKDGETPKLLIYYISSRASGTPTRFTGSGSNSGTDFTLTISGIQAEDAAVYYCQSAHYINSQYVFTHWKMLQTLTQFTEHQFLGGSGSGGQVTVTQPGAVSSAVGGSVSISCRTSQDVNGNNLAWYQQKDGQSPKLLFYYVGNRVSGTPTRFTDGGSNSDFTLTINGIQAEDAAVYYCQSLHYINTGRQEVNWRT</sequence>
<dbReference type="Gene3D" id="2.60.40.10">
    <property type="entry name" value="Immunoglobulins"/>
    <property type="match status" value="2"/>
</dbReference>
<dbReference type="InterPro" id="IPR050150">
    <property type="entry name" value="IgV_Light_Chain"/>
</dbReference>
<dbReference type="SUPFAM" id="SSF48726">
    <property type="entry name" value="Immunoglobulin"/>
    <property type="match status" value="2"/>
</dbReference>
<dbReference type="PROSITE" id="PS50835">
    <property type="entry name" value="IG_LIKE"/>
    <property type="match status" value="2"/>
</dbReference>
<dbReference type="InterPro" id="IPR036179">
    <property type="entry name" value="Ig-like_dom_sf"/>
</dbReference>
<dbReference type="InterPro" id="IPR013783">
    <property type="entry name" value="Ig-like_fold"/>
</dbReference>
<dbReference type="InterPro" id="IPR003599">
    <property type="entry name" value="Ig_sub"/>
</dbReference>
<reference evidence="2 3" key="1">
    <citation type="journal article" date="2007" name="Nature">
        <title>The medaka draft genome and insights into vertebrate genome evolution.</title>
        <authorList>
            <person name="Kasahara M."/>
            <person name="Naruse K."/>
            <person name="Sasaki S."/>
            <person name="Nakatani Y."/>
            <person name="Qu W."/>
            <person name="Ahsan B."/>
            <person name="Yamada T."/>
            <person name="Nagayasu Y."/>
            <person name="Doi K."/>
            <person name="Kasai Y."/>
            <person name="Jindo T."/>
            <person name="Kobayashi D."/>
            <person name="Shimada A."/>
            <person name="Toyoda A."/>
            <person name="Kuroki Y."/>
            <person name="Fujiyama A."/>
            <person name="Sasaki T."/>
            <person name="Shimizu A."/>
            <person name="Asakawa S."/>
            <person name="Shimizu N."/>
            <person name="Hashimoto S."/>
            <person name="Yang J."/>
            <person name="Lee Y."/>
            <person name="Matsushima K."/>
            <person name="Sugano S."/>
            <person name="Sakaizumi M."/>
            <person name="Narita T."/>
            <person name="Ohishi K."/>
            <person name="Haga S."/>
            <person name="Ohta F."/>
            <person name="Nomoto H."/>
            <person name="Nogata K."/>
            <person name="Morishita T."/>
            <person name="Endo T."/>
            <person name="Shin-I T."/>
            <person name="Takeda H."/>
            <person name="Morishita S."/>
            <person name="Kohara Y."/>
        </authorList>
    </citation>
    <scope>NUCLEOTIDE SEQUENCE [LARGE SCALE GENOMIC DNA]</scope>
    <source>
        <strain evidence="2 3">Hd-rR</strain>
    </source>
</reference>
<dbReference type="SMART" id="SM00409">
    <property type="entry name" value="IG"/>
    <property type="match status" value="2"/>
</dbReference>
<organism evidence="2 3">
    <name type="scientific">Oryzias latipes</name>
    <name type="common">Japanese rice fish</name>
    <name type="synonym">Japanese killifish</name>
    <dbReference type="NCBI Taxonomy" id="8090"/>
    <lineage>
        <taxon>Eukaryota</taxon>
        <taxon>Metazoa</taxon>
        <taxon>Chordata</taxon>
        <taxon>Craniata</taxon>
        <taxon>Vertebrata</taxon>
        <taxon>Euteleostomi</taxon>
        <taxon>Actinopterygii</taxon>
        <taxon>Neopterygii</taxon>
        <taxon>Teleostei</taxon>
        <taxon>Neoteleostei</taxon>
        <taxon>Acanthomorphata</taxon>
        <taxon>Ovalentaria</taxon>
        <taxon>Atherinomorphae</taxon>
        <taxon>Beloniformes</taxon>
        <taxon>Adrianichthyidae</taxon>
        <taxon>Oryziinae</taxon>
        <taxon>Oryzias</taxon>
    </lineage>
</organism>
<proteinExistence type="predicted"/>
<reference evidence="2" key="3">
    <citation type="submission" date="2025-09" db="UniProtKB">
        <authorList>
            <consortium name="Ensembl"/>
        </authorList>
    </citation>
    <scope>IDENTIFICATION</scope>
    <source>
        <strain evidence="2">Hd-rR</strain>
    </source>
</reference>
<dbReference type="Ensembl" id="ENSORLT00000003343.2">
    <property type="protein sequence ID" value="ENSORLP00000003342.2"/>
    <property type="gene ID" value="ENSORLG00000024243.1"/>
</dbReference>
<evidence type="ECO:0000313" key="2">
    <source>
        <dbReference type="Ensembl" id="ENSORLP00000003342.2"/>
    </source>
</evidence>
<dbReference type="SMART" id="SM00406">
    <property type="entry name" value="IGv"/>
    <property type="match status" value="2"/>
</dbReference>
<dbReference type="InterPro" id="IPR013106">
    <property type="entry name" value="Ig_V-set"/>
</dbReference>